<dbReference type="CDD" id="cd16261">
    <property type="entry name" value="EF2_snRNP_III"/>
    <property type="match status" value="1"/>
</dbReference>
<dbReference type="SUPFAM" id="SSF54211">
    <property type="entry name" value="Ribosomal protein S5 domain 2-like"/>
    <property type="match status" value="1"/>
</dbReference>
<dbReference type="GO" id="GO:1990904">
    <property type="term" value="C:ribonucleoprotein complex"/>
    <property type="evidence" value="ECO:0007669"/>
    <property type="project" value="TreeGrafter"/>
</dbReference>
<evidence type="ECO:0000256" key="3">
    <source>
        <dbReference type="ARBA" id="ARBA00022517"/>
    </source>
</evidence>
<dbReference type="CDD" id="cd16268">
    <property type="entry name" value="EF2_II"/>
    <property type="match status" value="1"/>
</dbReference>
<dbReference type="STRING" id="578462.A0A0L0TBZ8"/>
<keyword evidence="5" id="KW-0378">Hydrolase</keyword>
<comment type="catalytic activity">
    <reaction evidence="7">
        <text>GTP + H2O = GDP + phosphate + H(+)</text>
        <dbReference type="Rhea" id="RHEA:19669"/>
        <dbReference type="ChEBI" id="CHEBI:15377"/>
        <dbReference type="ChEBI" id="CHEBI:15378"/>
        <dbReference type="ChEBI" id="CHEBI:37565"/>
        <dbReference type="ChEBI" id="CHEBI:43474"/>
        <dbReference type="ChEBI" id="CHEBI:58189"/>
    </reaction>
</comment>
<evidence type="ECO:0000256" key="7">
    <source>
        <dbReference type="ARBA" id="ARBA00048548"/>
    </source>
</evidence>
<dbReference type="GO" id="GO:0042256">
    <property type="term" value="P:cytosolic ribosome assembly"/>
    <property type="evidence" value="ECO:0007669"/>
    <property type="project" value="TreeGrafter"/>
</dbReference>
<evidence type="ECO:0000256" key="1">
    <source>
        <dbReference type="ARBA" id="ARBA00004496"/>
    </source>
</evidence>
<dbReference type="PRINTS" id="PR00315">
    <property type="entry name" value="ELONGATNFCT"/>
</dbReference>
<dbReference type="InterPro" id="IPR009000">
    <property type="entry name" value="Transl_B-barrel_sf"/>
</dbReference>
<dbReference type="Gene3D" id="2.40.30.10">
    <property type="entry name" value="Translation factors"/>
    <property type="match status" value="1"/>
</dbReference>
<evidence type="ECO:0000256" key="5">
    <source>
        <dbReference type="ARBA" id="ARBA00022801"/>
    </source>
</evidence>
<dbReference type="FunFam" id="3.30.70.240:FF:000006">
    <property type="entry name" value="Elongation factor like GTPase 1"/>
    <property type="match status" value="1"/>
</dbReference>
<dbReference type="GO" id="GO:0005525">
    <property type="term" value="F:GTP binding"/>
    <property type="evidence" value="ECO:0007669"/>
    <property type="project" value="UniProtKB-KW"/>
</dbReference>
<gene>
    <name evidence="12" type="ORF">AMAG_16007</name>
</gene>
<evidence type="ECO:0000256" key="9">
    <source>
        <dbReference type="ARBA" id="ARBA00081809"/>
    </source>
</evidence>
<accession>A0A0L0TBZ8</accession>
<dbReference type="Pfam" id="PF00679">
    <property type="entry name" value="EFG_C"/>
    <property type="match status" value="1"/>
</dbReference>
<dbReference type="InterPro" id="IPR035647">
    <property type="entry name" value="EFG_III/V"/>
</dbReference>
<dbReference type="Proteomes" id="UP000054350">
    <property type="component" value="Unassembled WGS sequence"/>
</dbReference>
<dbReference type="AlphaFoldDB" id="A0A0L0TBZ8"/>
<dbReference type="PANTHER" id="PTHR42908:SF3">
    <property type="entry name" value="ELONGATION FACTOR-LIKE GTPASE 1"/>
    <property type="match status" value="1"/>
</dbReference>
<dbReference type="FunFam" id="3.40.50.300:FF:000746">
    <property type="entry name" value="Ribosome assembly protein 1"/>
    <property type="match status" value="1"/>
</dbReference>
<organism evidence="12 13">
    <name type="scientific">Allomyces macrogynus (strain ATCC 38327)</name>
    <name type="common">Allomyces javanicus var. macrogynus</name>
    <dbReference type="NCBI Taxonomy" id="578462"/>
    <lineage>
        <taxon>Eukaryota</taxon>
        <taxon>Fungi</taxon>
        <taxon>Fungi incertae sedis</taxon>
        <taxon>Blastocladiomycota</taxon>
        <taxon>Blastocladiomycetes</taxon>
        <taxon>Blastocladiales</taxon>
        <taxon>Blastocladiaceae</taxon>
        <taxon>Allomyces</taxon>
    </lineage>
</organism>
<evidence type="ECO:0000259" key="11">
    <source>
        <dbReference type="PROSITE" id="PS51722"/>
    </source>
</evidence>
<dbReference type="SUPFAM" id="SSF52540">
    <property type="entry name" value="P-loop containing nucleoside triphosphate hydrolases"/>
    <property type="match status" value="1"/>
</dbReference>
<dbReference type="Pfam" id="PF25118">
    <property type="entry name" value="EFL1"/>
    <property type="match status" value="1"/>
</dbReference>
<dbReference type="PANTHER" id="PTHR42908">
    <property type="entry name" value="TRANSLATION ELONGATION FACTOR-RELATED"/>
    <property type="match status" value="1"/>
</dbReference>
<dbReference type="EMBL" id="GG745376">
    <property type="protein sequence ID" value="KNE72069.1"/>
    <property type="molecule type" value="Genomic_DNA"/>
</dbReference>
<feature type="region of interest" description="Disordered" evidence="10">
    <location>
        <begin position="219"/>
        <end position="239"/>
    </location>
</feature>
<evidence type="ECO:0000313" key="13">
    <source>
        <dbReference type="Proteomes" id="UP000054350"/>
    </source>
</evidence>
<sequence length="1039" mass="114198">MPITAAQVQVLQERQENIRNICILAHVDHGKTTLSDSLIATNGIISSKLSGQVRYLDSRKDEQERGITMKASAIALSFKAMGAGNTPVEYLVNLIDSPGHVDFTSEVSTASRLCDGALVLVDAVEGVCTQTITVLHQAWVERIRPILVVNKMDRLATELKMTPLEAYQHVAKIIQHANAVMGTFFQSELAERDAAAHERRKTDVDGLVEGVARMAVGENWHGQKDGGEHDKQQEEEDDDEGIYFSPQTGNVVFASAIHGWAFRIQYFARLYAAKLKIKEEQLLKFLWGEYYLDPKTKRVLLPKQLKGRDLKPLAVQFMFDNVWAIYEACGLTVTSDVTDEINVEKAEKVANALKLKLHPRDLRKGKSHAGQLALASSLLGQWLPLSSAILMAAIQQAPSPVTGQQTRAARVFPLLASYPTLQADVIACRATGATATVGFLSKMVPVPAASMPQYRPKQVTAEELRARKRAVEADLSESSMRTLTADEVAAEIARRAREDSDLHEAAPEGDVMVGMARLYAGRLRRGDQVYVFGPKYDPRVSTTAHVAQVTVEHLFVLMGRDVEEVDEVVAGNIFGIAGTDLETHVLKSATISTTLQCPSLAALNTHAVPIVRVAVEPANPADLPKLVEGLKFLNQSDPAVDVVVQPTGEHVILTAGELHLERCLVDLRERFAKCRIHVSPPIVPFRESIVDAPPHPQYIDAESTLPPGTVELSTPNKLCTVRVRSLPLPKEVTDFLVAEADALQRLVEDTGDDPTATHPLVTDFVARLQAIFDKEAPNEPHWRNVAQRLWALGPRRTGPNLLLNDISGYDRAPWLTAAGTTVAEYENAVLTGFQLATSAGPLCSEPMHGVAFSVERVTWPTASTENELVGTDVVSATQGQAMTTVRDACRAAFLQRSPRLLLATYKCVIQCLSESLGMVYGAVARRRGRIIAEDMREGTPYFVVEATIPVVESFGFADDIRKRTSGGASPQLVFAGWEVLDMDPFWVPTTEEELEDFGAVADRENVAKKYVDAVRKRKGMLIEEKIVEHAEKQRTLMRK</sequence>
<keyword evidence="4" id="KW-0547">Nucleotide-binding</keyword>
<dbReference type="Pfam" id="PF00009">
    <property type="entry name" value="GTP_EFTU"/>
    <property type="match status" value="1"/>
</dbReference>
<keyword evidence="6" id="KW-0342">GTP-binding</keyword>
<reference evidence="13" key="2">
    <citation type="submission" date="2009-11" db="EMBL/GenBank/DDBJ databases">
        <title>The Genome Sequence of Allomyces macrogynus strain ATCC 38327.</title>
        <authorList>
            <consortium name="The Broad Institute Genome Sequencing Platform"/>
            <person name="Russ C."/>
            <person name="Cuomo C."/>
            <person name="Shea T."/>
            <person name="Young S.K."/>
            <person name="Zeng Q."/>
            <person name="Koehrsen M."/>
            <person name="Haas B."/>
            <person name="Borodovsky M."/>
            <person name="Guigo R."/>
            <person name="Alvarado L."/>
            <person name="Berlin A."/>
            <person name="Borenstein D."/>
            <person name="Chen Z."/>
            <person name="Engels R."/>
            <person name="Freedman E."/>
            <person name="Gellesch M."/>
            <person name="Goldberg J."/>
            <person name="Griggs A."/>
            <person name="Gujja S."/>
            <person name="Heiman D."/>
            <person name="Hepburn T."/>
            <person name="Howarth C."/>
            <person name="Jen D."/>
            <person name="Larson L."/>
            <person name="Lewis B."/>
            <person name="Mehta T."/>
            <person name="Park D."/>
            <person name="Pearson M."/>
            <person name="Roberts A."/>
            <person name="Saif S."/>
            <person name="Shenoy N."/>
            <person name="Sisk P."/>
            <person name="Stolte C."/>
            <person name="Sykes S."/>
            <person name="Walk T."/>
            <person name="White J."/>
            <person name="Yandava C."/>
            <person name="Burger G."/>
            <person name="Gray M.W."/>
            <person name="Holland P.W.H."/>
            <person name="King N."/>
            <person name="Lang F.B.F."/>
            <person name="Roger A.J."/>
            <person name="Ruiz-Trillo I."/>
            <person name="Lander E."/>
            <person name="Nusbaum C."/>
        </authorList>
    </citation>
    <scope>NUCLEOTIDE SEQUENCE [LARGE SCALE GENOMIC DNA]</scope>
    <source>
        <strain evidence="13">ATCC 38327</strain>
    </source>
</reference>
<dbReference type="CDD" id="cd04096">
    <property type="entry name" value="eEF2_snRNP_like_C"/>
    <property type="match status" value="1"/>
</dbReference>
<dbReference type="InterPro" id="IPR005225">
    <property type="entry name" value="Small_GTP-bd"/>
</dbReference>
<keyword evidence="2" id="KW-0963">Cytoplasm</keyword>
<dbReference type="InterPro" id="IPR014721">
    <property type="entry name" value="Ribsml_uS5_D2-typ_fold_subgr"/>
</dbReference>
<feature type="domain" description="Tr-type G" evidence="11">
    <location>
        <begin position="16"/>
        <end position="282"/>
    </location>
</feature>
<dbReference type="Gene3D" id="3.30.70.240">
    <property type="match status" value="1"/>
</dbReference>
<name>A0A0L0TBZ8_ALLM3</name>
<dbReference type="InterPro" id="IPR000640">
    <property type="entry name" value="EFG_V-like"/>
</dbReference>
<comment type="subcellular location">
    <subcellularLocation>
        <location evidence="1">Cytoplasm</location>
    </subcellularLocation>
</comment>
<dbReference type="InterPro" id="IPR027417">
    <property type="entry name" value="P-loop_NTPase"/>
</dbReference>
<dbReference type="CDD" id="cd01885">
    <property type="entry name" value="EF2"/>
    <property type="match status" value="1"/>
</dbReference>
<dbReference type="SUPFAM" id="SSF50447">
    <property type="entry name" value="Translation proteins"/>
    <property type="match status" value="1"/>
</dbReference>
<protein>
    <recommendedName>
        <fullName evidence="8">Ribosome assembly protein 1</fullName>
    </recommendedName>
    <alternativeName>
        <fullName evidence="9">Elongation factor-like 1</fullName>
    </alternativeName>
</protein>
<dbReference type="Gene3D" id="3.40.50.300">
    <property type="entry name" value="P-loop containing nucleotide triphosphate hydrolases"/>
    <property type="match status" value="1"/>
</dbReference>
<evidence type="ECO:0000256" key="10">
    <source>
        <dbReference type="SAM" id="MobiDB-lite"/>
    </source>
</evidence>
<dbReference type="SUPFAM" id="SSF54980">
    <property type="entry name" value="EF-G C-terminal domain-like"/>
    <property type="match status" value="2"/>
</dbReference>
<proteinExistence type="predicted"/>
<keyword evidence="3" id="KW-0690">Ribosome biogenesis</keyword>
<evidence type="ECO:0000256" key="8">
    <source>
        <dbReference type="ARBA" id="ARBA00068031"/>
    </source>
</evidence>
<dbReference type="InterPro" id="IPR056752">
    <property type="entry name" value="EFL1"/>
</dbReference>
<evidence type="ECO:0000256" key="2">
    <source>
        <dbReference type="ARBA" id="ARBA00022490"/>
    </source>
</evidence>
<dbReference type="GO" id="GO:0003924">
    <property type="term" value="F:GTPase activity"/>
    <property type="evidence" value="ECO:0007669"/>
    <property type="project" value="InterPro"/>
</dbReference>
<dbReference type="eggNOG" id="KOG0467">
    <property type="taxonomic scope" value="Eukaryota"/>
</dbReference>
<dbReference type="SMART" id="SM00838">
    <property type="entry name" value="EFG_C"/>
    <property type="match status" value="1"/>
</dbReference>
<dbReference type="VEuPathDB" id="FungiDB:AMAG_16007"/>
<dbReference type="InterPro" id="IPR000795">
    <property type="entry name" value="T_Tr_GTP-bd_dom"/>
</dbReference>
<dbReference type="InterPro" id="IPR020568">
    <property type="entry name" value="Ribosomal_Su5_D2-typ_SF"/>
</dbReference>
<feature type="compositionally biased region" description="Basic and acidic residues" evidence="10">
    <location>
        <begin position="221"/>
        <end position="232"/>
    </location>
</feature>
<dbReference type="NCBIfam" id="TIGR00231">
    <property type="entry name" value="small_GTP"/>
    <property type="match status" value="1"/>
</dbReference>
<dbReference type="FunFam" id="3.30.70.870:FF:000002">
    <property type="entry name" value="Translation elongation factor 2"/>
    <property type="match status" value="1"/>
</dbReference>
<dbReference type="PROSITE" id="PS51722">
    <property type="entry name" value="G_TR_2"/>
    <property type="match status" value="1"/>
</dbReference>
<dbReference type="Pfam" id="PF14492">
    <property type="entry name" value="EFG_III"/>
    <property type="match status" value="1"/>
</dbReference>
<keyword evidence="13" id="KW-1185">Reference proteome</keyword>
<dbReference type="GO" id="GO:0043022">
    <property type="term" value="F:ribosome binding"/>
    <property type="evidence" value="ECO:0007669"/>
    <property type="project" value="TreeGrafter"/>
</dbReference>
<dbReference type="Gene3D" id="3.30.70.870">
    <property type="entry name" value="Elongation Factor G (Translational Gtpase), domain 3"/>
    <property type="match status" value="1"/>
</dbReference>
<evidence type="ECO:0000256" key="4">
    <source>
        <dbReference type="ARBA" id="ARBA00022741"/>
    </source>
</evidence>
<evidence type="ECO:0000256" key="6">
    <source>
        <dbReference type="ARBA" id="ARBA00023134"/>
    </source>
</evidence>
<dbReference type="OMA" id="SKKKCAM"/>
<dbReference type="Gene3D" id="3.30.230.10">
    <property type="match status" value="1"/>
</dbReference>
<dbReference type="InterPro" id="IPR041095">
    <property type="entry name" value="EFG_II"/>
</dbReference>
<dbReference type="CDD" id="cd01681">
    <property type="entry name" value="aeEF2_snRNP_like_IV"/>
    <property type="match status" value="1"/>
</dbReference>
<reference evidence="12 13" key="1">
    <citation type="submission" date="2009-11" db="EMBL/GenBank/DDBJ databases">
        <title>Annotation of Allomyces macrogynus ATCC 38327.</title>
        <authorList>
            <consortium name="The Broad Institute Genome Sequencing Platform"/>
            <person name="Russ C."/>
            <person name="Cuomo C."/>
            <person name="Burger G."/>
            <person name="Gray M.W."/>
            <person name="Holland P.W.H."/>
            <person name="King N."/>
            <person name="Lang F.B.F."/>
            <person name="Roger A.J."/>
            <person name="Ruiz-Trillo I."/>
            <person name="Young S.K."/>
            <person name="Zeng Q."/>
            <person name="Gargeya S."/>
            <person name="Fitzgerald M."/>
            <person name="Haas B."/>
            <person name="Abouelleil A."/>
            <person name="Alvarado L."/>
            <person name="Arachchi H.M."/>
            <person name="Berlin A."/>
            <person name="Chapman S.B."/>
            <person name="Gearin G."/>
            <person name="Goldberg J."/>
            <person name="Griggs A."/>
            <person name="Gujja S."/>
            <person name="Hansen M."/>
            <person name="Heiman D."/>
            <person name="Howarth C."/>
            <person name="Larimer J."/>
            <person name="Lui A."/>
            <person name="MacDonald P.J.P."/>
            <person name="McCowen C."/>
            <person name="Montmayeur A."/>
            <person name="Murphy C."/>
            <person name="Neiman D."/>
            <person name="Pearson M."/>
            <person name="Priest M."/>
            <person name="Roberts A."/>
            <person name="Saif S."/>
            <person name="Shea T."/>
            <person name="Sisk P."/>
            <person name="Stolte C."/>
            <person name="Sykes S."/>
            <person name="Wortman J."/>
            <person name="Nusbaum C."/>
            <person name="Birren B."/>
        </authorList>
    </citation>
    <scope>NUCLEOTIDE SEQUENCE [LARGE SCALE GENOMIC DNA]</scope>
    <source>
        <strain evidence="12 13">ATCC 38327</strain>
    </source>
</reference>
<dbReference type="GO" id="GO:0005829">
    <property type="term" value="C:cytosol"/>
    <property type="evidence" value="ECO:0007669"/>
    <property type="project" value="TreeGrafter"/>
</dbReference>
<evidence type="ECO:0000313" key="12">
    <source>
        <dbReference type="EMBL" id="KNE72069.1"/>
    </source>
</evidence>
<dbReference type="OrthoDB" id="364892at2759"/>